<organism evidence="1 2">
    <name type="scientific">Nocardia fluminea</name>
    <dbReference type="NCBI Taxonomy" id="134984"/>
    <lineage>
        <taxon>Bacteria</taxon>
        <taxon>Bacillati</taxon>
        <taxon>Actinomycetota</taxon>
        <taxon>Actinomycetes</taxon>
        <taxon>Mycobacteriales</taxon>
        <taxon>Nocardiaceae</taxon>
        <taxon>Nocardia</taxon>
    </lineage>
</organism>
<reference evidence="1 2" key="1">
    <citation type="submission" date="2017-12" db="EMBL/GenBank/DDBJ databases">
        <title>Sequencing the genomes of 1000 Actinobacteria strains.</title>
        <authorList>
            <person name="Klenk H.-P."/>
        </authorList>
    </citation>
    <scope>NUCLEOTIDE SEQUENCE [LARGE SCALE GENOMIC DNA]</scope>
    <source>
        <strain evidence="1 2">DSM 44489</strain>
    </source>
</reference>
<evidence type="ECO:0008006" key="3">
    <source>
        <dbReference type="Google" id="ProtNLM"/>
    </source>
</evidence>
<dbReference type="Proteomes" id="UP000233766">
    <property type="component" value="Unassembled WGS sequence"/>
</dbReference>
<evidence type="ECO:0000313" key="1">
    <source>
        <dbReference type="EMBL" id="PKV81337.1"/>
    </source>
</evidence>
<keyword evidence="2" id="KW-1185">Reference proteome</keyword>
<name>A0A2N3VI74_9NOCA</name>
<proteinExistence type="predicted"/>
<sequence length="96" mass="10451">MTVAVELEFTGSTLEQYDQALAKMGFEHGGSGGPGLLFHLARKTDTGFHVTDVWESAEQFQSFAESTLGPVGMEVGMPNQPTIEVHEIYNYLAQGN</sequence>
<accession>A0A2N3VI74</accession>
<dbReference type="GeneID" id="97469618"/>
<dbReference type="OrthoDB" id="1550900at2"/>
<gene>
    <name evidence="1" type="ORF">ATK86_5802</name>
</gene>
<dbReference type="EMBL" id="PJMW01000002">
    <property type="protein sequence ID" value="PKV81337.1"/>
    <property type="molecule type" value="Genomic_DNA"/>
</dbReference>
<comment type="caution">
    <text evidence="1">The sequence shown here is derived from an EMBL/GenBank/DDBJ whole genome shotgun (WGS) entry which is preliminary data.</text>
</comment>
<dbReference type="AlphaFoldDB" id="A0A2N3VI74"/>
<dbReference type="RefSeq" id="WP_056815412.1">
    <property type="nucleotide sequence ID" value="NZ_JBEZZV010000002.1"/>
</dbReference>
<protein>
    <recommendedName>
        <fullName evidence="3">Antibiotic biosynthesis monooxygenase</fullName>
    </recommendedName>
</protein>
<evidence type="ECO:0000313" key="2">
    <source>
        <dbReference type="Proteomes" id="UP000233766"/>
    </source>
</evidence>